<dbReference type="AlphaFoldDB" id="A0A813JA42"/>
<dbReference type="EMBL" id="CAJNNW010024063">
    <property type="protein sequence ID" value="CAE8671559.1"/>
    <property type="molecule type" value="Genomic_DNA"/>
</dbReference>
<accession>A0A813JA42</accession>
<evidence type="ECO:0000313" key="2">
    <source>
        <dbReference type="Proteomes" id="UP000626109"/>
    </source>
</evidence>
<gene>
    <name evidence="1" type="ORF">PGLA2088_LOCUS17731</name>
</gene>
<name>A0A813JA42_POLGL</name>
<reference evidence="1" key="1">
    <citation type="submission" date="2021-02" db="EMBL/GenBank/DDBJ databases">
        <authorList>
            <person name="Dougan E. K."/>
            <person name="Rhodes N."/>
            <person name="Thang M."/>
            <person name="Chan C."/>
        </authorList>
    </citation>
    <scope>NUCLEOTIDE SEQUENCE</scope>
</reference>
<evidence type="ECO:0000313" key="1">
    <source>
        <dbReference type="EMBL" id="CAE8671559.1"/>
    </source>
</evidence>
<comment type="caution">
    <text evidence="1">The sequence shown here is derived from an EMBL/GenBank/DDBJ whole genome shotgun (WGS) entry which is preliminary data.</text>
</comment>
<sequence>MIGGAAKSTIQLCDPGCEVEGVLLKFRRLCDRQLPCGTITRMLGQKRLSLLNQPNRQQRFIMFGLSNKVKQVFTKHYQPNKSQTPYPKQDRVPLCFCGSCSSSWAHRCAQRGGLHSHRGKLLVEVKGGEDQQSQTEWVALYHQHH</sequence>
<organism evidence="1 2">
    <name type="scientific">Polarella glacialis</name>
    <name type="common">Dinoflagellate</name>
    <dbReference type="NCBI Taxonomy" id="89957"/>
    <lineage>
        <taxon>Eukaryota</taxon>
        <taxon>Sar</taxon>
        <taxon>Alveolata</taxon>
        <taxon>Dinophyceae</taxon>
        <taxon>Suessiales</taxon>
        <taxon>Suessiaceae</taxon>
        <taxon>Polarella</taxon>
    </lineage>
</organism>
<proteinExistence type="predicted"/>
<dbReference type="Proteomes" id="UP000626109">
    <property type="component" value="Unassembled WGS sequence"/>
</dbReference>
<protein>
    <submittedName>
        <fullName evidence="1">Uncharacterized protein</fullName>
    </submittedName>
</protein>